<proteinExistence type="predicted"/>
<sequence>MDYGCLSLFRGFGYRLLLVIPREVEVREVHAQLPGQLEEGEQGRGEPLAEDTIWGEFGNARGSLPKNHRARKLACKEQSKHRRTLEPW</sequence>
<evidence type="ECO:0000313" key="3">
    <source>
        <dbReference type="Proteomes" id="UP000694547"/>
    </source>
</evidence>
<organism evidence="2 3">
    <name type="scientific">Peromyscus maniculatus bairdii</name>
    <name type="common">Prairie deer mouse</name>
    <dbReference type="NCBI Taxonomy" id="230844"/>
    <lineage>
        <taxon>Eukaryota</taxon>
        <taxon>Metazoa</taxon>
        <taxon>Chordata</taxon>
        <taxon>Craniata</taxon>
        <taxon>Vertebrata</taxon>
        <taxon>Euteleostomi</taxon>
        <taxon>Mammalia</taxon>
        <taxon>Eutheria</taxon>
        <taxon>Euarchontoglires</taxon>
        <taxon>Glires</taxon>
        <taxon>Rodentia</taxon>
        <taxon>Myomorpha</taxon>
        <taxon>Muroidea</taxon>
        <taxon>Cricetidae</taxon>
        <taxon>Neotominae</taxon>
        <taxon>Peromyscus</taxon>
    </lineage>
</organism>
<dbReference type="GeneTree" id="ENSGT01030000235044"/>
<reference evidence="2 3" key="1">
    <citation type="submission" date="2018-10" db="EMBL/GenBank/DDBJ databases">
        <title>Improved assembly of the deer mouse Peromyscus maniculatus genome.</title>
        <authorList>
            <person name="Lassance J.-M."/>
            <person name="Hoekstra H.E."/>
        </authorList>
    </citation>
    <scope>NUCLEOTIDE SEQUENCE [LARGE SCALE GENOMIC DNA]</scope>
</reference>
<dbReference type="Ensembl" id="ENSPEMT00000037217.1">
    <property type="protein sequence ID" value="ENSPEMP00000031241.1"/>
    <property type="gene ID" value="ENSPEMG00000028429.1"/>
</dbReference>
<keyword evidence="3" id="KW-1185">Reference proteome</keyword>
<feature type="region of interest" description="Disordered" evidence="1">
    <location>
        <begin position="68"/>
        <end position="88"/>
    </location>
</feature>
<name>A0A8C8UJH5_PERMB</name>
<reference evidence="2" key="3">
    <citation type="submission" date="2025-09" db="UniProtKB">
        <authorList>
            <consortium name="Ensembl"/>
        </authorList>
    </citation>
    <scope>IDENTIFICATION</scope>
</reference>
<reference evidence="2" key="2">
    <citation type="submission" date="2025-08" db="UniProtKB">
        <authorList>
            <consortium name="Ensembl"/>
        </authorList>
    </citation>
    <scope>IDENTIFICATION</scope>
</reference>
<dbReference type="AlphaFoldDB" id="A0A8C8UJH5"/>
<dbReference type="Proteomes" id="UP000694547">
    <property type="component" value="Chromosome 14"/>
</dbReference>
<evidence type="ECO:0000313" key="2">
    <source>
        <dbReference type="Ensembl" id="ENSPEMP00000031241.1"/>
    </source>
</evidence>
<protein>
    <submittedName>
        <fullName evidence="2">Uncharacterized protein</fullName>
    </submittedName>
</protein>
<accession>A0A8C8UJH5</accession>
<evidence type="ECO:0000256" key="1">
    <source>
        <dbReference type="SAM" id="MobiDB-lite"/>
    </source>
</evidence>